<comment type="subcellular location">
    <subcellularLocation>
        <location evidence="1">Membrane</location>
        <topology evidence="1">Multi-pass membrane protein</topology>
    </subcellularLocation>
</comment>
<dbReference type="RefSeq" id="WP_035326029.1">
    <property type="nucleotide sequence ID" value="NZ_CP015125.1"/>
</dbReference>
<protein>
    <submittedName>
        <fullName evidence="6">DoxX family protein</fullName>
    </submittedName>
</protein>
<reference evidence="6 7" key="1">
    <citation type="submission" date="2014-10" db="EMBL/GenBank/DDBJ databases">
        <title>Draft genome sequence of the proteorhodopsin-containing marine bacterium Dokdonia donghaensis.</title>
        <authorList>
            <person name="Gomez-Consarnau L."/>
            <person name="Gonzalez J.M."/>
            <person name="Riedel T."/>
            <person name="Jaenicke S."/>
            <person name="Wagner-Doebler I."/>
            <person name="Fuhrman J.A."/>
        </authorList>
    </citation>
    <scope>NUCLEOTIDE SEQUENCE [LARGE SCALE GENOMIC DNA]</scope>
    <source>
        <strain evidence="6 7">DSW-1</strain>
    </source>
</reference>
<dbReference type="KEGG" id="ddo:I597_0498"/>
<feature type="transmembrane region" description="Helical" evidence="5">
    <location>
        <begin position="80"/>
        <end position="98"/>
    </location>
</feature>
<sequence length="145" mass="16069">MKHWTDHQLAFVIARITIGINFLLHGVVRLPKMEGFASGLSKGFEGTMLPPALVEPIAFGLPIVELVLGILLIIGFKTRLAAALSFVLITLLMAGTSFKEDWDLVGSQMIYVIFFFIFIKNLRHNTFAIDGTSKMVVDGFTNQQV</sequence>
<feature type="transmembrane region" description="Helical" evidence="5">
    <location>
        <begin position="104"/>
        <end position="122"/>
    </location>
</feature>
<gene>
    <name evidence="6" type="ORF">NV36_08135</name>
</gene>
<organism evidence="6 7">
    <name type="scientific">Dokdonia donghaensis DSW-1</name>
    <dbReference type="NCBI Taxonomy" id="1300343"/>
    <lineage>
        <taxon>Bacteria</taxon>
        <taxon>Pseudomonadati</taxon>
        <taxon>Bacteroidota</taxon>
        <taxon>Flavobacteriia</taxon>
        <taxon>Flavobacteriales</taxon>
        <taxon>Flavobacteriaceae</taxon>
        <taxon>Dokdonia</taxon>
    </lineage>
</organism>
<dbReference type="Pfam" id="PF07681">
    <property type="entry name" value="DoxX"/>
    <property type="match status" value="1"/>
</dbReference>
<dbReference type="Proteomes" id="UP000030140">
    <property type="component" value="Unassembled WGS sequence"/>
</dbReference>
<evidence type="ECO:0000256" key="5">
    <source>
        <dbReference type="SAM" id="Phobius"/>
    </source>
</evidence>
<comment type="caution">
    <text evidence="6">The sequence shown here is derived from an EMBL/GenBank/DDBJ whole genome shotgun (WGS) entry which is preliminary data.</text>
</comment>
<evidence type="ECO:0000256" key="1">
    <source>
        <dbReference type="ARBA" id="ARBA00004141"/>
    </source>
</evidence>
<dbReference type="InterPro" id="IPR032808">
    <property type="entry name" value="DoxX"/>
</dbReference>
<evidence type="ECO:0000256" key="2">
    <source>
        <dbReference type="ARBA" id="ARBA00022692"/>
    </source>
</evidence>
<dbReference type="OrthoDB" id="4732370at2"/>
<evidence type="ECO:0000313" key="7">
    <source>
        <dbReference type="Proteomes" id="UP000030140"/>
    </source>
</evidence>
<evidence type="ECO:0000256" key="4">
    <source>
        <dbReference type="ARBA" id="ARBA00023136"/>
    </source>
</evidence>
<keyword evidence="3 5" id="KW-1133">Transmembrane helix</keyword>
<dbReference type="AlphaFoldDB" id="A0A0A2GUA4"/>
<evidence type="ECO:0000313" key="6">
    <source>
        <dbReference type="EMBL" id="KGO06817.1"/>
    </source>
</evidence>
<feature type="transmembrane region" description="Helical" evidence="5">
    <location>
        <begin position="48"/>
        <end position="73"/>
    </location>
</feature>
<keyword evidence="2 5" id="KW-0812">Transmembrane</keyword>
<dbReference type="EMBL" id="JSAQ01000001">
    <property type="protein sequence ID" value="KGO06817.1"/>
    <property type="molecule type" value="Genomic_DNA"/>
</dbReference>
<name>A0A0A2GUA4_9FLAO</name>
<keyword evidence="4 5" id="KW-0472">Membrane</keyword>
<dbReference type="PATRIC" id="fig|1300343.5.peg.504"/>
<accession>A0A0A2GUA4</accession>
<proteinExistence type="predicted"/>
<keyword evidence="7" id="KW-1185">Reference proteome</keyword>
<dbReference type="GO" id="GO:0016020">
    <property type="term" value="C:membrane"/>
    <property type="evidence" value="ECO:0007669"/>
    <property type="project" value="UniProtKB-SubCell"/>
</dbReference>
<feature type="transmembrane region" description="Helical" evidence="5">
    <location>
        <begin position="9"/>
        <end position="28"/>
    </location>
</feature>
<evidence type="ECO:0000256" key="3">
    <source>
        <dbReference type="ARBA" id="ARBA00022989"/>
    </source>
</evidence>